<dbReference type="PRINTS" id="PR00080">
    <property type="entry name" value="SDRFAMILY"/>
</dbReference>
<dbReference type="InterPro" id="IPR036291">
    <property type="entry name" value="NAD(P)-bd_dom_sf"/>
</dbReference>
<dbReference type="Gene3D" id="3.40.50.720">
    <property type="entry name" value="NAD(P)-binding Rossmann-like Domain"/>
    <property type="match status" value="1"/>
</dbReference>
<gene>
    <name evidence="3" type="primary">LOC117734537</name>
</gene>
<dbReference type="SUPFAM" id="SSF51735">
    <property type="entry name" value="NAD(P)-binding Rossmann-fold domains"/>
    <property type="match status" value="1"/>
</dbReference>
<keyword evidence="4" id="KW-1185">Reference proteome</keyword>
<dbReference type="Pfam" id="PF00106">
    <property type="entry name" value="adh_short"/>
    <property type="match status" value="1"/>
</dbReference>
<dbReference type="PRINTS" id="PR00081">
    <property type="entry name" value="GDHRDH"/>
</dbReference>
<dbReference type="Ensembl" id="ENSCLMT00005022466.1">
    <property type="protein sequence ID" value="ENSCLMP00005021404.1"/>
    <property type="gene ID" value="ENSCLMG00005010682.1"/>
</dbReference>
<evidence type="ECO:0000313" key="4">
    <source>
        <dbReference type="Proteomes" id="UP000694565"/>
    </source>
</evidence>
<dbReference type="InterPro" id="IPR057326">
    <property type="entry name" value="KR_dom"/>
</dbReference>
<dbReference type="GO" id="GO:0016491">
    <property type="term" value="F:oxidoreductase activity"/>
    <property type="evidence" value="ECO:0007669"/>
    <property type="project" value="TreeGrafter"/>
</dbReference>
<dbReference type="GeneTree" id="ENSGT00940000166524"/>
<evidence type="ECO:0000259" key="2">
    <source>
        <dbReference type="SMART" id="SM00822"/>
    </source>
</evidence>
<dbReference type="PANTHER" id="PTHR43544:SF33">
    <property type="entry name" value="C-FACTOR"/>
    <property type="match status" value="1"/>
</dbReference>
<sequence>MKRPCVHCWSSDGELQRKMAAHAVSVLVTGANRGLGLEMVKQMVEASHPMRKLFACCRDPDGPRAEALQTLAKKHPNVIAVVRLDATDLCSIKQCAQQVGSVVGNGGLNLLINNAGMLAKGTLQETSTEDMQNTFNTNVMGPMNIIKEFLPHLRAAAKASGTPGMSSSKAAVVSISSFLASLEIVKQSYDSFPAISYRISKAGLNMLTVCAAEELKKDEILFSLLHPGWVRTDMGGDEGDIDAPESVQGMLSVMASLTEKQNGAFLDYKGKSLPW</sequence>
<dbReference type="GeneID" id="117734537"/>
<dbReference type="AlphaFoldDB" id="A0A8C2XUL7"/>
<comment type="similarity">
    <text evidence="1">Belongs to the short-chain dehydrogenases/reductases (SDR) family.</text>
</comment>
<dbReference type="RefSeq" id="XP_034394522.1">
    <property type="nucleotide sequence ID" value="XM_034538631.1"/>
</dbReference>
<dbReference type="PANTHER" id="PTHR43544">
    <property type="entry name" value="SHORT-CHAIN DEHYDROGENASE/REDUCTASE"/>
    <property type="match status" value="1"/>
</dbReference>
<accession>A0A8C2XUL7</accession>
<evidence type="ECO:0000256" key="1">
    <source>
        <dbReference type="RuleBase" id="RU000363"/>
    </source>
</evidence>
<organism evidence="3 4">
    <name type="scientific">Cyclopterus lumpus</name>
    <name type="common">Lumpsucker</name>
    <dbReference type="NCBI Taxonomy" id="8103"/>
    <lineage>
        <taxon>Eukaryota</taxon>
        <taxon>Metazoa</taxon>
        <taxon>Chordata</taxon>
        <taxon>Craniata</taxon>
        <taxon>Vertebrata</taxon>
        <taxon>Euteleostomi</taxon>
        <taxon>Actinopterygii</taxon>
        <taxon>Neopterygii</taxon>
        <taxon>Teleostei</taxon>
        <taxon>Neoteleostei</taxon>
        <taxon>Acanthomorphata</taxon>
        <taxon>Eupercaria</taxon>
        <taxon>Perciformes</taxon>
        <taxon>Cottioidei</taxon>
        <taxon>Cottales</taxon>
        <taxon>Cyclopteridae</taxon>
        <taxon>Cyclopterus</taxon>
    </lineage>
</organism>
<dbReference type="InterPro" id="IPR051468">
    <property type="entry name" value="Fungal_SecMetab_SDRs"/>
</dbReference>
<protein>
    <submittedName>
        <fullName evidence="3">Zgc:112146</fullName>
    </submittedName>
</protein>
<feature type="domain" description="Ketoreductase" evidence="2">
    <location>
        <begin position="24"/>
        <end position="198"/>
    </location>
</feature>
<reference evidence="3" key="1">
    <citation type="submission" date="2025-08" db="UniProtKB">
        <authorList>
            <consortium name="Ensembl"/>
        </authorList>
    </citation>
    <scope>IDENTIFICATION</scope>
</reference>
<evidence type="ECO:0000313" key="3">
    <source>
        <dbReference type="Ensembl" id="ENSCLMP00005021404.1"/>
    </source>
</evidence>
<dbReference type="GO" id="GO:0005737">
    <property type="term" value="C:cytoplasm"/>
    <property type="evidence" value="ECO:0007669"/>
    <property type="project" value="TreeGrafter"/>
</dbReference>
<reference evidence="3" key="2">
    <citation type="submission" date="2025-09" db="UniProtKB">
        <authorList>
            <consortium name="Ensembl"/>
        </authorList>
    </citation>
    <scope>IDENTIFICATION</scope>
</reference>
<dbReference type="InterPro" id="IPR002347">
    <property type="entry name" value="SDR_fam"/>
</dbReference>
<dbReference type="Proteomes" id="UP000694565">
    <property type="component" value="Unplaced"/>
</dbReference>
<dbReference type="SMART" id="SM00822">
    <property type="entry name" value="PKS_KR"/>
    <property type="match status" value="1"/>
</dbReference>
<name>A0A8C2XUL7_CYCLU</name>
<dbReference type="CDD" id="cd05325">
    <property type="entry name" value="carb_red_sniffer_like_SDR_c"/>
    <property type="match status" value="1"/>
</dbReference>
<proteinExistence type="inferred from homology"/>